<feature type="transmembrane region" description="Helical" evidence="5">
    <location>
        <begin position="40"/>
        <end position="65"/>
    </location>
</feature>
<evidence type="ECO:0000256" key="3">
    <source>
        <dbReference type="ARBA" id="ARBA00022989"/>
    </source>
</evidence>
<gene>
    <name evidence="6" type="ORF">GCM10011358_26280</name>
</gene>
<organism evidence="6 7">
    <name type="scientific">Sinisalibacter lacisalsi</name>
    <dbReference type="NCBI Taxonomy" id="1526570"/>
    <lineage>
        <taxon>Bacteria</taxon>
        <taxon>Pseudomonadati</taxon>
        <taxon>Pseudomonadota</taxon>
        <taxon>Alphaproteobacteria</taxon>
        <taxon>Rhodobacterales</taxon>
        <taxon>Roseobacteraceae</taxon>
        <taxon>Sinisalibacter</taxon>
    </lineage>
</organism>
<comment type="caution">
    <text evidence="6">The sequence shown here is derived from an EMBL/GenBank/DDBJ whole genome shotgun (WGS) entry which is preliminary data.</text>
</comment>
<evidence type="ECO:0000256" key="5">
    <source>
        <dbReference type="SAM" id="Phobius"/>
    </source>
</evidence>
<dbReference type="Gene3D" id="1.20.120.1630">
    <property type="match status" value="1"/>
</dbReference>
<keyword evidence="6" id="KW-0489">Methyltransferase</keyword>
<evidence type="ECO:0000256" key="2">
    <source>
        <dbReference type="ARBA" id="ARBA00022692"/>
    </source>
</evidence>
<proteinExistence type="predicted"/>
<reference evidence="7" key="1">
    <citation type="journal article" date="2019" name="Int. J. Syst. Evol. Microbiol.">
        <title>The Global Catalogue of Microorganisms (GCM) 10K type strain sequencing project: providing services to taxonomists for standard genome sequencing and annotation.</title>
        <authorList>
            <consortium name="The Broad Institute Genomics Platform"/>
            <consortium name="The Broad Institute Genome Sequencing Center for Infectious Disease"/>
            <person name="Wu L."/>
            <person name="Ma J."/>
        </authorList>
    </citation>
    <scope>NUCLEOTIDE SEQUENCE [LARGE SCALE GENOMIC DNA]</scope>
    <source>
        <strain evidence="7">CGMCC 1.12922</strain>
    </source>
</reference>
<dbReference type="RefSeq" id="WP_188528478.1">
    <property type="nucleotide sequence ID" value="NZ_BMGI01000004.1"/>
</dbReference>
<comment type="subcellular location">
    <subcellularLocation>
        <location evidence="1">Endomembrane system</location>
        <topology evidence="1">Multi-pass membrane protein</topology>
    </subcellularLocation>
</comment>
<keyword evidence="3 5" id="KW-1133">Transmembrane helix</keyword>
<sequence>MREGFRVLKWIDIPPAWLAAGIAATWGIDRLFPGLATGLAWVEWLGAALALTGVGAMALGAFELVRHHTTFIPRRLPTAFVRQGIYRISRNPIYLGDALVLAGAALWWDVLPALLLVPGFVALINGRFILGEEAGLVARFGAEAEAWFARVRRWI</sequence>
<name>A0ABQ1QTC1_9RHOB</name>
<protein>
    <submittedName>
        <fullName evidence="6">S-isoprenylcysteine methyltransferase</fullName>
    </submittedName>
</protein>
<keyword evidence="4 5" id="KW-0472">Membrane</keyword>
<evidence type="ECO:0000313" key="6">
    <source>
        <dbReference type="EMBL" id="GGD41172.1"/>
    </source>
</evidence>
<evidence type="ECO:0000256" key="1">
    <source>
        <dbReference type="ARBA" id="ARBA00004127"/>
    </source>
</evidence>
<keyword evidence="6" id="KW-0808">Transferase</keyword>
<keyword evidence="2 5" id="KW-0812">Transmembrane</keyword>
<keyword evidence="7" id="KW-1185">Reference proteome</keyword>
<dbReference type="InterPro" id="IPR007318">
    <property type="entry name" value="Phopholipid_MeTrfase"/>
</dbReference>
<feature type="transmembrane region" description="Helical" evidence="5">
    <location>
        <begin position="7"/>
        <end position="28"/>
    </location>
</feature>
<dbReference type="EMBL" id="BMGI01000004">
    <property type="protein sequence ID" value="GGD41172.1"/>
    <property type="molecule type" value="Genomic_DNA"/>
</dbReference>
<dbReference type="GO" id="GO:0008168">
    <property type="term" value="F:methyltransferase activity"/>
    <property type="evidence" value="ECO:0007669"/>
    <property type="project" value="UniProtKB-KW"/>
</dbReference>
<dbReference type="GO" id="GO:0032259">
    <property type="term" value="P:methylation"/>
    <property type="evidence" value="ECO:0007669"/>
    <property type="project" value="UniProtKB-KW"/>
</dbReference>
<evidence type="ECO:0000256" key="4">
    <source>
        <dbReference type="ARBA" id="ARBA00023136"/>
    </source>
</evidence>
<dbReference type="Proteomes" id="UP000617355">
    <property type="component" value="Unassembled WGS sequence"/>
</dbReference>
<dbReference type="Pfam" id="PF04191">
    <property type="entry name" value="PEMT"/>
    <property type="match status" value="1"/>
</dbReference>
<evidence type="ECO:0000313" key="7">
    <source>
        <dbReference type="Proteomes" id="UP000617355"/>
    </source>
</evidence>
<accession>A0ABQ1QTC1</accession>